<dbReference type="STRING" id="1517416.IDAT_01875"/>
<keyword evidence="2" id="KW-1185">Reference proteome</keyword>
<dbReference type="AlphaFoldDB" id="A0A094IRX3"/>
<reference evidence="1 2" key="1">
    <citation type="submission" date="2014-06" db="EMBL/GenBank/DDBJ databases">
        <title>Draft genome sequence of Idiomarina sp. MCCC 1A10513.</title>
        <authorList>
            <person name="Du J."/>
            <person name="Lai Q."/>
            <person name="Shao Z."/>
        </authorList>
    </citation>
    <scope>NUCLEOTIDE SEQUENCE [LARGE SCALE GENOMIC DNA]</scope>
    <source>
        <strain evidence="1 2">MCCC 1A10513</strain>
    </source>
</reference>
<dbReference type="Pfam" id="PF11279">
    <property type="entry name" value="DUF3080"/>
    <property type="match status" value="1"/>
</dbReference>
<name>A0A094IRX3_9GAMM</name>
<dbReference type="Proteomes" id="UP000053718">
    <property type="component" value="Unassembled WGS sequence"/>
</dbReference>
<organism evidence="1 2">
    <name type="scientific">Pseudidiomarina atlantica</name>
    <dbReference type="NCBI Taxonomy" id="1517416"/>
    <lineage>
        <taxon>Bacteria</taxon>
        <taxon>Pseudomonadati</taxon>
        <taxon>Pseudomonadota</taxon>
        <taxon>Gammaproteobacteria</taxon>
        <taxon>Alteromonadales</taxon>
        <taxon>Idiomarinaceae</taxon>
        <taxon>Pseudidiomarina</taxon>
    </lineage>
</organism>
<evidence type="ECO:0000313" key="1">
    <source>
        <dbReference type="EMBL" id="KFZ29867.1"/>
    </source>
</evidence>
<accession>A0A094IRX3</accession>
<gene>
    <name evidence="1" type="ORF">IDAT_01875</name>
</gene>
<sequence>MGANGLREVDDAVFAEQLAALEQVVYALEQSQPQNDEARVEAALQTIHQSDYLPRLWRTLQEQSAYLTQLATITDNLTERAGCDAPTRPNRAEVLHTVFLKFFIGEVQPQLAAVTAQGQRAANVLQRLQALTSQPLLQDYLAQLVTSVAQLREATKAHVQPWQSFFTACEFTPGG</sequence>
<dbReference type="InterPro" id="IPR021431">
    <property type="entry name" value="DUF3080"/>
</dbReference>
<protein>
    <submittedName>
        <fullName evidence="1">Uncharacterized protein</fullName>
    </submittedName>
</protein>
<evidence type="ECO:0000313" key="2">
    <source>
        <dbReference type="Proteomes" id="UP000053718"/>
    </source>
</evidence>
<comment type="caution">
    <text evidence="1">The sequence shown here is derived from an EMBL/GenBank/DDBJ whole genome shotgun (WGS) entry which is preliminary data.</text>
</comment>
<proteinExistence type="predicted"/>
<dbReference type="EMBL" id="JPIN01000001">
    <property type="protein sequence ID" value="KFZ29867.1"/>
    <property type="molecule type" value="Genomic_DNA"/>
</dbReference>